<gene>
    <name evidence="1" type="ORF">Q0590_35200</name>
</gene>
<sequence length="140" mass="16224">MNKEQIIIGQKRIVVDKVRTSQLYSTYPKIGENCSCSDCAYFEKEVIKQDFPLFHLLQALGVDLSRQPNIVPDGICCPGEINDRIIYYGYYKVVGSMEDNQETIECYNKELGPYTSLTIQRSKDQELVFEFYIEAENKEK</sequence>
<protein>
    <submittedName>
        <fullName evidence="1">Uncharacterized protein</fullName>
    </submittedName>
</protein>
<name>A0ABT8RJV9_9BACT</name>
<keyword evidence="2" id="KW-1185">Reference proteome</keyword>
<evidence type="ECO:0000313" key="1">
    <source>
        <dbReference type="EMBL" id="MDO1451573.1"/>
    </source>
</evidence>
<dbReference type="RefSeq" id="WP_302042370.1">
    <property type="nucleotide sequence ID" value="NZ_JAUKPO010000067.1"/>
</dbReference>
<accession>A0ABT8RJV9</accession>
<dbReference type="EMBL" id="JAUKPO010000067">
    <property type="protein sequence ID" value="MDO1451573.1"/>
    <property type="molecule type" value="Genomic_DNA"/>
</dbReference>
<organism evidence="1 2">
    <name type="scientific">Rhodocytophaga aerolata</name>
    <dbReference type="NCBI Taxonomy" id="455078"/>
    <lineage>
        <taxon>Bacteria</taxon>
        <taxon>Pseudomonadati</taxon>
        <taxon>Bacteroidota</taxon>
        <taxon>Cytophagia</taxon>
        <taxon>Cytophagales</taxon>
        <taxon>Rhodocytophagaceae</taxon>
        <taxon>Rhodocytophaga</taxon>
    </lineage>
</organism>
<proteinExistence type="predicted"/>
<evidence type="ECO:0000313" key="2">
    <source>
        <dbReference type="Proteomes" id="UP001168528"/>
    </source>
</evidence>
<dbReference type="Proteomes" id="UP001168528">
    <property type="component" value="Unassembled WGS sequence"/>
</dbReference>
<reference evidence="1" key="1">
    <citation type="submission" date="2023-07" db="EMBL/GenBank/DDBJ databases">
        <title>The genome sequence of Rhodocytophaga aerolata KACC 12507.</title>
        <authorList>
            <person name="Zhang X."/>
        </authorList>
    </citation>
    <scope>NUCLEOTIDE SEQUENCE</scope>
    <source>
        <strain evidence="1">KACC 12507</strain>
    </source>
</reference>
<comment type="caution">
    <text evidence="1">The sequence shown here is derived from an EMBL/GenBank/DDBJ whole genome shotgun (WGS) entry which is preliminary data.</text>
</comment>